<comment type="cofactor">
    <cofactor evidence="7">
        <name>Zn(2+)</name>
        <dbReference type="ChEBI" id="CHEBI:29105"/>
    </cofactor>
    <text evidence="7">Binds 1 zinc ion.</text>
</comment>
<comment type="subcellular location">
    <subcellularLocation>
        <location evidence="7">Cytoplasm</location>
    </subcellularLocation>
</comment>
<evidence type="ECO:0000256" key="5">
    <source>
        <dbReference type="ARBA" id="ARBA00022801"/>
    </source>
</evidence>
<evidence type="ECO:0000256" key="3">
    <source>
        <dbReference type="ARBA" id="ARBA00022723"/>
    </source>
</evidence>
<keyword evidence="5 7" id="KW-0378">Hydrolase</keyword>
<dbReference type="HAMAP" id="MF_00009">
    <property type="entry name" value="Endoribonucl_YbeY"/>
    <property type="match status" value="1"/>
</dbReference>
<dbReference type="InterPro" id="IPR023091">
    <property type="entry name" value="MetalPrtase_cat_dom_sf_prd"/>
</dbReference>
<dbReference type="SUPFAM" id="SSF55486">
    <property type="entry name" value="Metalloproteases ('zincins'), catalytic domain"/>
    <property type="match status" value="1"/>
</dbReference>
<keyword evidence="7" id="KW-0690">Ribosome biogenesis</keyword>
<keyword evidence="7" id="KW-0963">Cytoplasm</keyword>
<reference evidence="8 9" key="1">
    <citation type="submission" date="2024-02" db="EMBL/GenBank/DDBJ databases">
        <title>Haloferula sargassicola NBRC 104335.</title>
        <authorList>
            <person name="Ichikawa N."/>
            <person name="Katano-Makiyama Y."/>
            <person name="Hidaka K."/>
        </authorList>
    </citation>
    <scope>NUCLEOTIDE SEQUENCE [LARGE SCALE GENOMIC DNA]</scope>
    <source>
        <strain evidence="8 9">NBRC 104335</strain>
    </source>
</reference>
<name>A0ABP9UMR5_9BACT</name>
<dbReference type="NCBIfam" id="TIGR00043">
    <property type="entry name" value="rRNA maturation RNase YbeY"/>
    <property type="match status" value="1"/>
</dbReference>
<gene>
    <name evidence="7 8" type="primary">ybeY</name>
    <name evidence="8" type="ORF">Hsar01_01753</name>
</gene>
<evidence type="ECO:0000256" key="1">
    <source>
        <dbReference type="ARBA" id="ARBA00010875"/>
    </source>
</evidence>
<proteinExistence type="inferred from homology"/>
<dbReference type="EMBL" id="BAABRI010000008">
    <property type="protein sequence ID" value="GAA5482530.1"/>
    <property type="molecule type" value="Genomic_DNA"/>
</dbReference>
<keyword evidence="4 7" id="KW-0255">Endonuclease</keyword>
<dbReference type="InterPro" id="IPR020549">
    <property type="entry name" value="YbeY_CS"/>
</dbReference>
<sequence length="155" mass="17049">MKREVLVCDHQSTVPVPPAWLVALEEAGVKAAEEIENAHLCGGNPPLVALEEIDVALVDDPESDRVHRDFMGIEGATDVITFEHGEIVIGVEVAKRQAAEYGEPELRELLRYLVHGLLHLAGHEDEAEETRATMEKIQESLVIKLWAGVEQRAGS</sequence>
<dbReference type="EC" id="3.1.-.-" evidence="7"/>
<keyword evidence="9" id="KW-1185">Reference proteome</keyword>
<keyword evidence="6 7" id="KW-0862">Zinc</keyword>
<feature type="binding site" evidence="7">
    <location>
        <position position="119"/>
    </location>
    <ligand>
        <name>Zn(2+)</name>
        <dbReference type="ChEBI" id="CHEBI:29105"/>
        <note>catalytic</note>
    </ligand>
</feature>
<dbReference type="Gene3D" id="3.40.390.30">
    <property type="entry name" value="Metalloproteases ('zincins'), catalytic domain"/>
    <property type="match status" value="1"/>
</dbReference>
<comment type="function">
    <text evidence="7">Single strand-specific metallo-endoribonuclease involved in late-stage 70S ribosome quality control and in maturation of the 3' terminus of the 16S rRNA.</text>
</comment>
<dbReference type="Pfam" id="PF02130">
    <property type="entry name" value="YbeY"/>
    <property type="match status" value="1"/>
</dbReference>
<keyword evidence="2 7" id="KW-0540">Nuclease</keyword>
<dbReference type="PANTHER" id="PTHR46986">
    <property type="entry name" value="ENDORIBONUCLEASE YBEY, CHLOROPLASTIC"/>
    <property type="match status" value="1"/>
</dbReference>
<dbReference type="RefSeq" id="WP_353566669.1">
    <property type="nucleotide sequence ID" value="NZ_BAABRI010000008.1"/>
</dbReference>
<feature type="binding site" evidence="7">
    <location>
        <position position="125"/>
    </location>
    <ligand>
        <name>Zn(2+)</name>
        <dbReference type="ChEBI" id="CHEBI:29105"/>
        <note>catalytic</note>
    </ligand>
</feature>
<evidence type="ECO:0000256" key="7">
    <source>
        <dbReference type="HAMAP-Rule" id="MF_00009"/>
    </source>
</evidence>
<dbReference type="PROSITE" id="PS01306">
    <property type="entry name" value="UPF0054"/>
    <property type="match status" value="1"/>
</dbReference>
<evidence type="ECO:0000256" key="4">
    <source>
        <dbReference type="ARBA" id="ARBA00022759"/>
    </source>
</evidence>
<keyword evidence="7" id="KW-0698">rRNA processing</keyword>
<evidence type="ECO:0000256" key="6">
    <source>
        <dbReference type="ARBA" id="ARBA00022833"/>
    </source>
</evidence>
<comment type="similarity">
    <text evidence="1 7">Belongs to the endoribonuclease YbeY family.</text>
</comment>
<feature type="binding site" evidence="7">
    <location>
        <position position="115"/>
    </location>
    <ligand>
        <name>Zn(2+)</name>
        <dbReference type="ChEBI" id="CHEBI:29105"/>
        <note>catalytic</note>
    </ligand>
</feature>
<comment type="caution">
    <text evidence="8">The sequence shown here is derived from an EMBL/GenBank/DDBJ whole genome shotgun (WGS) entry which is preliminary data.</text>
</comment>
<protein>
    <recommendedName>
        <fullName evidence="7">Endoribonuclease YbeY</fullName>
        <ecNumber evidence="7">3.1.-.-</ecNumber>
    </recommendedName>
</protein>
<evidence type="ECO:0000313" key="9">
    <source>
        <dbReference type="Proteomes" id="UP001476282"/>
    </source>
</evidence>
<organism evidence="8 9">
    <name type="scientific">Haloferula sargassicola</name>
    <dbReference type="NCBI Taxonomy" id="490096"/>
    <lineage>
        <taxon>Bacteria</taxon>
        <taxon>Pseudomonadati</taxon>
        <taxon>Verrucomicrobiota</taxon>
        <taxon>Verrucomicrobiia</taxon>
        <taxon>Verrucomicrobiales</taxon>
        <taxon>Verrucomicrobiaceae</taxon>
        <taxon>Haloferula</taxon>
    </lineage>
</organism>
<dbReference type="Proteomes" id="UP001476282">
    <property type="component" value="Unassembled WGS sequence"/>
</dbReference>
<accession>A0ABP9UMR5</accession>
<dbReference type="PANTHER" id="PTHR46986:SF1">
    <property type="entry name" value="ENDORIBONUCLEASE YBEY, CHLOROPLASTIC"/>
    <property type="match status" value="1"/>
</dbReference>
<dbReference type="InterPro" id="IPR002036">
    <property type="entry name" value="YbeY"/>
</dbReference>
<evidence type="ECO:0000313" key="8">
    <source>
        <dbReference type="EMBL" id="GAA5482530.1"/>
    </source>
</evidence>
<keyword evidence="3 7" id="KW-0479">Metal-binding</keyword>
<evidence type="ECO:0000256" key="2">
    <source>
        <dbReference type="ARBA" id="ARBA00022722"/>
    </source>
</evidence>